<comment type="similarity">
    <text evidence="2">Belongs to the peptidase M20 family.</text>
</comment>
<evidence type="ECO:0000256" key="1">
    <source>
        <dbReference type="ARBA" id="ARBA00001936"/>
    </source>
</evidence>
<reference evidence="10 11" key="1">
    <citation type="submission" date="2016-10" db="EMBL/GenBank/DDBJ databases">
        <authorList>
            <person name="de Groot N.N."/>
        </authorList>
    </citation>
    <scope>NUCLEOTIDE SEQUENCE [LARGE SCALE GENOMIC DNA]</scope>
    <source>
        <strain evidence="10 11">DSM 22489</strain>
    </source>
</reference>
<feature type="binding site" evidence="7">
    <location>
        <position position="386"/>
    </location>
    <ligand>
        <name>Zn(2+)</name>
        <dbReference type="ChEBI" id="CHEBI:29105"/>
        <label>2</label>
    </ligand>
</feature>
<evidence type="ECO:0000256" key="6">
    <source>
        <dbReference type="ARBA" id="ARBA00023211"/>
    </source>
</evidence>
<comment type="cofactor">
    <cofactor evidence="7">
        <name>Zn(2+)</name>
        <dbReference type="ChEBI" id="CHEBI:29105"/>
    </cofactor>
    <text evidence="7">Binds 2 Zn(2+) ions per subunit.</text>
</comment>
<dbReference type="PANTHER" id="PTHR32494:SF19">
    <property type="entry name" value="ALLANTOATE DEIMINASE-RELATED"/>
    <property type="match status" value="1"/>
</dbReference>
<feature type="binding site" evidence="8">
    <location>
        <position position="220"/>
    </location>
    <ligand>
        <name>allantoate</name>
        <dbReference type="ChEBI" id="CHEBI:17536"/>
    </ligand>
</feature>
<keyword evidence="11" id="KW-1185">Reference proteome</keyword>
<dbReference type="OrthoDB" id="9808195at2"/>
<dbReference type="Gene3D" id="3.30.70.360">
    <property type="match status" value="1"/>
</dbReference>
<evidence type="ECO:0000256" key="7">
    <source>
        <dbReference type="PIRSR" id="PIRSR001235-1"/>
    </source>
</evidence>
<feature type="binding site" evidence="7">
    <location>
        <position position="87"/>
    </location>
    <ligand>
        <name>Zn(2+)</name>
        <dbReference type="ChEBI" id="CHEBI:29105"/>
        <label>1</label>
    </ligand>
</feature>
<evidence type="ECO:0000256" key="3">
    <source>
        <dbReference type="ARBA" id="ARBA00011738"/>
    </source>
</evidence>
<keyword evidence="4 7" id="KW-0479">Metal-binding</keyword>
<proteinExistence type="inferred from homology"/>
<dbReference type="PANTHER" id="PTHR32494">
    <property type="entry name" value="ALLANTOATE DEIMINASE-RELATED"/>
    <property type="match status" value="1"/>
</dbReference>
<keyword evidence="6" id="KW-0464">Manganese</keyword>
<comment type="subunit">
    <text evidence="3">Homodimer.</text>
</comment>
<accession>A0A1H5WHM5</accession>
<organism evidence="10 11">
    <name type="scientific">Bryocella elongata</name>
    <dbReference type="NCBI Taxonomy" id="863522"/>
    <lineage>
        <taxon>Bacteria</taxon>
        <taxon>Pseudomonadati</taxon>
        <taxon>Acidobacteriota</taxon>
        <taxon>Terriglobia</taxon>
        <taxon>Terriglobales</taxon>
        <taxon>Acidobacteriaceae</taxon>
        <taxon>Bryocella</taxon>
    </lineage>
</organism>
<sequence length="418" mass="44920">MSNAVSPDPTTRAAKIITRCRELARITDIPGETTRLFLSPATSDAHTLISWWMRQAGLESRTDDAGNLRAVRRSGKPDAPTLVLFSHIDTVPNAGAFDGPLGVLLGLAAIEELGATALPFHIELIAFAEEEGARFGFPFLSSLAVVGKLDAAMLDRKDKQGISVAEAIRSFGLDPTRIPETCPLAPSTFAAIEVHIEQGPVLEKEDASLAVVEAIVGQSRFELTFEGQANHAGTTPMALRHDALVAAAQWIVEVEQYAANYKQLVATVGRVDAYPGATNIVPAKVHATLDVRHPKDESRHAAVAHLLTKAESSATHRGVKVSAKAMAEQKAVNLDRTLTTALHRAAERAGFDAEPMFSGAGHDSMILAPHVPTTMLFVRSPRGLSHHPDENVREEDVEAALATLLNLLIHLHPHKISE</sequence>
<feature type="binding site" evidence="8">
    <location>
        <position position="292"/>
    </location>
    <ligand>
        <name>allantoate</name>
        <dbReference type="ChEBI" id="CHEBI:17536"/>
    </ligand>
</feature>
<evidence type="ECO:0000259" key="9">
    <source>
        <dbReference type="Pfam" id="PF07687"/>
    </source>
</evidence>
<evidence type="ECO:0000313" key="10">
    <source>
        <dbReference type="EMBL" id="SEF98840.1"/>
    </source>
</evidence>
<dbReference type="NCBIfam" id="TIGR01879">
    <property type="entry name" value="hydantase"/>
    <property type="match status" value="1"/>
</dbReference>
<evidence type="ECO:0000256" key="8">
    <source>
        <dbReference type="PIRSR" id="PIRSR001235-2"/>
    </source>
</evidence>
<dbReference type="SUPFAM" id="SSF55031">
    <property type="entry name" value="Bacterial exopeptidase dimerisation domain"/>
    <property type="match status" value="1"/>
</dbReference>
<dbReference type="GO" id="GO:0016813">
    <property type="term" value="F:hydrolase activity, acting on carbon-nitrogen (but not peptide) bonds, in linear amidines"/>
    <property type="evidence" value="ECO:0007669"/>
    <property type="project" value="InterPro"/>
</dbReference>
<dbReference type="Pfam" id="PF01546">
    <property type="entry name" value="Peptidase_M20"/>
    <property type="match status" value="1"/>
</dbReference>
<comment type="cofactor">
    <cofactor evidence="1">
        <name>Mn(2+)</name>
        <dbReference type="ChEBI" id="CHEBI:29035"/>
    </cofactor>
</comment>
<dbReference type="SUPFAM" id="SSF53187">
    <property type="entry name" value="Zn-dependent exopeptidases"/>
    <property type="match status" value="1"/>
</dbReference>
<dbReference type="InterPro" id="IPR011650">
    <property type="entry name" value="Peptidase_M20_dimer"/>
</dbReference>
<dbReference type="Proteomes" id="UP000236728">
    <property type="component" value="Unassembled WGS sequence"/>
</dbReference>
<evidence type="ECO:0000313" key="11">
    <source>
        <dbReference type="Proteomes" id="UP000236728"/>
    </source>
</evidence>
<feature type="binding site" evidence="7">
    <location>
        <position position="195"/>
    </location>
    <ligand>
        <name>Zn(2+)</name>
        <dbReference type="ChEBI" id="CHEBI:29105"/>
        <label>1</label>
    </ligand>
</feature>
<dbReference type="Pfam" id="PF07687">
    <property type="entry name" value="M20_dimer"/>
    <property type="match status" value="1"/>
</dbReference>
<dbReference type="InterPro" id="IPR010158">
    <property type="entry name" value="Amidase_Cbmase"/>
</dbReference>
<feature type="binding site" evidence="7">
    <location>
        <position position="98"/>
    </location>
    <ligand>
        <name>Zn(2+)</name>
        <dbReference type="ChEBI" id="CHEBI:29105"/>
        <label>1</label>
    </ligand>
</feature>
<dbReference type="RefSeq" id="WP_103932495.1">
    <property type="nucleotide sequence ID" value="NZ_FNVA01000002.1"/>
</dbReference>
<evidence type="ECO:0000256" key="4">
    <source>
        <dbReference type="ARBA" id="ARBA00022723"/>
    </source>
</evidence>
<feature type="binding site" evidence="8">
    <location>
        <position position="279"/>
    </location>
    <ligand>
        <name>allantoate</name>
        <dbReference type="ChEBI" id="CHEBI:17536"/>
    </ligand>
</feature>
<gene>
    <name evidence="10" type="ORF">SAMN05421819_1580</name>
</gene>
<feature type="domain" description="Peptidase M20 dimerisation" evidence="9">
    <location>
        <begin position="217"/>
        <end position="311"/>
    </location>
</feature>
<dbReference type="CDD" id="cd03884">
    <property type="entry name" value="M20_bAS"/>
    <property type="match status" value="1"/>
</dbReference>
<keyword evidence="7" id="KW-0862">Zinc</keyword>
<dbReference type="GO" id="GO:0046872">
    <property type="term" value="F:metal ion binding"/>
    <property type="evidence" value="ECO:0007669"/>
    <property type="project" value="UniProtKB-KW"/>
</dbReference>
<feature type="binding site" evidence="7">
    <location>
        <position position="131"/>
    </location>
    <ligand>
        <name>Zn(2+)</name>
        <dbReference type="ChEBI" id="CHEBI:29105"/>
        <label>2</label>
    </ligand>
</feature>
<dbReference type="NCBIfam" id="NF006775">
    <property type="entry name" value="PRK09290.2-5"/>
    <property type="match status" value="1"/>
</dbReference>
<dbReference type="EMBL" id="FNVA01000002">
    <property type="protein sequence ID" value="SEF98840.1"/>
    <property type="molecule type" value="Genomic_DNA"/>
</dbReference>
<name>A0A1H5WHM5_9BACT</name>
<dbReference type="PIRSF" id="PIRSF001235">
    <property type="entry name" value="Amidase_carbamoylase"/>
    <property type="match status" value="1"/>
</dbReference>
<evidence type="ECO:0000256" key="2">
    <source>
        <dbReference type="ARBA" id="ARBA00006153"/>
    </source>
</evidence>
<dbReference type="AlphaFoldDB" id="A0A1H5WHM5"/>
<dbReference type="InterPro" id="IPR002933">
    <property type="entry name" value="Peptidase_M20"/>
</dbReference>
<evidence type="ECO:0000256" key="5">
    <source>
        <dbReference type="ARBA" id="ARBA00022801"/>
    </source>
</evidence>
<dbReference type="Gene3D" id="3.40.630.10">
    <property type="entry name" value="Zn peptidases"/>
    <property type="match status" value="1"/>
</dbReference>
<protein>
    <submittedName>
        <fullName evidence="10">Allantoate deiminase</fullName>
    </submittedName>
</protein>
<keyword evidence="5" id="KW-0378">Hydrolase</keyword>
<dbReference type="InterPro" id="IPR036264">
    <property type="entry name" value="Bact_exopeptidase_dim_dom"/>
</dbReference>
<feature type="binding site" evidence="7">
    <location>
        <position position="98"/>
    </location>
    <ligand>
        <name>Zn(2+)</name>
        <dbReference type="ChEBI" id="CHEBI:29105"/>
        <label>2</label>
    </ligand>
</feature>